<dbReference type="Gene3D" id="3.40.1190.20">
    <property type="match status" value="1"/>
</dbReference>
<evidence type="ECO:0000313" key="9">
    <source>
        <dbReference type="EMBL" id="KKQ36076.1"/>
    </source>
</evidence>
<feature type="binding site" evidence="6">
    <location>
        <begin position="223"/>
        <end position="227"/>
    </location>
    <ligand>
        <name>AMP</name>
        <dbReference type="ChEBI" id="CHEBI:456215"/>
    </ligand>
</feature>
<comment type="function">
    <text evidence="6">Catalyzes the dehydration of the S-form of NAD(P)HX at the expense of ADP, which is converted to AMP. Together with NAD(P)HX epimerase, which catalyzes the epimerization of the S- and R-forms, the enzyme allows the repair of both epimers of NAD(P)HX, a damaged form of NAD(P)H that is a result of enzymatic or heat-dependent hydration.</text>
</comment>
<dbReference type="InterPro" id="IPR029056">
    <property type="entry name" value="Ribokinase-like"/>
</dbReference>
<evidence type="ECO:0000313" key="10">
    <source>
        <dbReference type="Proteomes" id="UP000034591"/>
    </source>
</evidence>
<evidence type="ECO:0000256" key="3">
    <source>
        <dbReference type="ARBA" id="ARBA00022857"/>
    </source>
</evidence>
<protein>
    <recommendedName>
        <fullName evidence="6">ADP-dependent (S)-NAD(P)H-hydrate dehydratase</fullName>
        <ecNumber evidence="6">4.2.1.136</ecNumber>
    </recommendedName>
    <alternativeName>
        <fullName evidence="6">ADP-dependent NAD(P)HX dehydratase</fullName>
    </alternativeName>
</protein>
<dbReference type="SUPFAM" id="SSF53613">
    <property type="entry name" value="Ribokinase-like"/>
    <property type="match status" value="1"/>
</dbReference>
<organism evidence="9 10">
    <name type="scientific">Candidatus Woesebacteria bacterium GW2011_GWA1_37_7</name>
    <dbReference type="NCBI Taxonomy" id="1618545"/>
    <lineage>
        <taxon>Bacteria</taxon>
        <taxon>Candidatus Woeseibacteriota</taxon>
    </lineage>
</organism>
<dbReference type="Pfam" id="PF01256">
    <property type="entry name" value="Carb_kinase"/>
    <property type="match status" value="1"/>
</dbReference>
<comment type="caution">
    <text evidence="9">The sequence shown here is derived from an EMBL/GenBank/DDBJ whole genome shotgun (WGS) entry which is preliminary data.</text>
</comment>
<keyword evidence="2 6" id="KW-0067">ATP-binding</keyword>
<sequence length="313" mass="34266">MRIFDKSELKKLYKPAVKSSGEDNGQITIIGGSDLFHGAPILALKTASRIVDMVFFASPEPSVGAIAENAKSKLLSFIWVPWDEVEAYIAKSDAILIGPGFKRFKSEHMPHGVRLHVCDEECKKTREITRRLLFKFKTKRWVIDAGSLQSMDAGWIPKKAIITPNSKEFEMLFGGISRDIPQKVHTPQSAKSKRDDEAGFKSLPSSSKVRDMAKKYRCTIVLKGPETIVCSPTDCVLVKGGNPGMTKGGTGDVLAGLTLALLAKNDPFLAAASASYIIKAAADDLYNKVGVNYNADDLADKIPETFWKAISNK</sequence>
<evidence type="ECO:0000256" key="6">
    <source>
        <dbReference type="HAMAP-Rule" id="MF_01965"/>
    </source>
</evidence>
<comment type="catalytic activity">
    <reaction evidence="6">
        <text>(6S)-NADPHX + ADP = AMP + phosphate + NADPH + H(+)</text>
        <dbReference type="Rhea" id="RHEA:32235"/>
        <dbReference type="ChEBI" id="CHEBI:15378"/>
        <dbReference type="ChEBI" id="CHEBI:43474"/>
        <dbReference type="ChEBI" id="CHEBI:57783"/>
        <dbReference type="ChEBI" id="CHEBI:64076"/>
        <dbReference type="ChEBI" id="CHEBI:456215"/>
        <dbReference type="ChEBI" id="CHEBI:456216"/>
        <dbReference type="EC" id="4.2.1.136"/>
    </reaction>
</comment>
<dbReference type="NCBIfam" id="TIGR00196">
    <property type="entry name" value="yjeF_cterm"/>
    <property type="match status" value="1"/>
</dbReference>
<dbReference type="EC" id="4.2.1.136" evidence="6"/>
<name>A0A0G0K5Z5_9BACT</name>
<dbReference type="InterPro" id="IPR000631">
    <property type="entry name" value="CARKD"/>
</dbReference>
<keyword evidence="5 6" id="KW-0456">Lyase</keyword>
<evidence type="ECO:0000256" key="7">
    <source>
        <dbReference type="SAM" id="MobiDB-lite"/>
    </source>
</evidence>
<dbReference type="CDD" id="cd01171">
    <property type="entry name" value="YXKO-related"/>
    <property type="match status" value="1"/>
</dbReference>
<gene>
    <name evidence="6" type="primary">nnrD</name>
    <name evidence="9" type="ORF">US53_C0065G0006</name>
</gene>
<proteinExistence type="inferred from homology"/>
<evidence type="ECO:0000256" key="5">
    <source>
        <dbReference type="ARBA" id="ARBA00023239"/>
    </source>
</evidence>
<feature type="binding site" evidence="6">
    <location>
        <position position="100"/>
    </location>
    <ligand>
        <name>(6S)-NADPHX</name>
        <dbReference type="ChEBI" id="CHEBI:64076"/>
    </ligand>
</feature>
<dbReference type="AlphaFoldDB" id="A0A0G0K5Z5"/>
<dbReference type="EMBL" id="LBTI01000065">
    <property type="protein sequence ID" value="KKQ36076.1"/>
    <property type="molecule type" value="Genomic_DNA"/>
</dbReference>
<comment type="caution">
    <text evidence="6">Lacks conserved residue(s) required for the propagation of feature annotation.</text>
</comment>
<keyword evidence="3 6" id="KW-0521">NADP</keyword>
<evidence type="ECO:0000256" key="4">
    <source>
        <dbReference type="ARBA" id="ARBA00023027"/>
    </source>
</evidence>
<dbReference type="PATRIC" id="fig|1618545.3.peg.806"/>
<feature type="binding site" evidence="6">
    <location>
        <position position="252"/>
    </location>
    <ligand>
        <name>(6S)-NADPHX</name>
        <dbReference type="ChEBI" id="CHEBI:64076"/>
    </ligand>
</feature>
<feature type="region of interest" description="Disordered" evidence="7">
    <location>
        <begin position="183"/>
        <end position="206"/>
    </location>
</feature>
<dbReference type="GO" id="GO:0046496">
    <property type="term" value="P:nicotinamide nucleotide metabolic process"/>
    <property type="evidence" value="ECO:0007669"/>
    <property type="project" value="UniProtKB-UniRule"/>
</dbReference>
<dbReference type="STRING" id="1618545.US53_C0065G0006"/>
<evidence type="ECO:0000256" key="2">
    <source>
        <dbReference type="ARBA" id="ARBA00022840"/>
    </source>
</evidence>
<keyword evidence="4 6" id="KW-0520">NAD</keyword>
<dbReference type="PROSITE" id="PS51383">
    <property type="entry name" value="YJEF_C_3"/>
    <property type="match status" value="1"/>
</dbReference>
<keyword evidence="1 6" id="KW-0547">Nucleotide-binding</keyword>
<feature type="domain" description="YjeF C-terminal" evidence="8">
    <location>
        <begin position="4"/>
        <end position="309"/>
    </location>
</feature>
<evidence type="ECO:0000259" key="8">
    <source>
        <dbReference type="PROSITE" id="PS51383"/>
    </source>
</evidence>
<comment type="catalytic activity">
    <reaction evidence="6">
        <text>(6S)-NADHX + ADP = AMP + phosphate + NADH + H(+)</text>
        <dbReference type="Rhea" id="RHEA:32223"/>
        <dbReference type="ChEBI" id="CHEBI:15378"/>
        <dbReference type="ChEBI" id="CHEBI:43474"/>
        <dbReference type="ChEBI" id="CHEBI:57945"/>
        <dbReference type="ChEBI" id="CHEBI:64074"/>
        <dbReference type="ChEBI" id="CHEBI:456215"/>
        <dbReference type="ChEBI" id="CHEBI:456216"/>
        <dbReference type="EC" id="4.2.1.136"/>
    </reaction>
</comment>
<dbReference type="HAMAP" id="MF_01965">
    <property type="entry name" value="NADHX_dehydratase"/>
    <property type="match status" value="1"/>
</dbReference>
<dbReference type="GO" id="GO:0005524">
    <property type="term" value="F:ATP binding"/>
    <property type="evidence" value="ECO:0007669"/>
    <property type="project" value="UniProtKB-KW"/>
</dbReference>
<dbReference type="GO" id="GO:0052855">
    <property type="term" value="F:ADP-dependent NAD(P)H-hydrate dehydratase activity"/>
    <property type="evidence" value="ECO:0007669"/>
    <property type="project" value="UniProtKB-UniRule"/>
</dbReference>
<feature type="binding site" evidence="6">
    <location>
        <position position="251"/>
    </location>
    <ligand>
        <name>AMP</name>
        <dbReference type="ChEBI" id="CHEBI:456215"/>
    </ligand>
</feature>
<accession>A0A0G0K5Z5</accession>
<evidence type="ECO:0000256" key="1">
    <source>
        <dbReference type="ARBA" id="ARBA00022741"/>
    </source>
</evidence>
<feature type="binding site" evidence="6">
    <location>
        <position position="39"/>
    </location>
    <ligand>
        <name>(6S)-NADPHX</name>
        <dbReference type="ChEBI" id="CHEBI:64076"/>
    </ligand>
</feature>
<comment type="subunit">
    <text evidence="6">Homotetramer.</text>
</comment>
<reference evidence="9 10" key="1">
    <citation type="journal article" date="2015" name="Nature">
        <title>rRNA introns, odd ribosomes, and small enigmatic genomes across a large radiation of phyla.</title>
        <authorList>
            <person name="Brown C.T."/>
            <person name="Hug L.A."/>
            <person name="Thomas B.C."/>
            <person name="Sharon I."/>
            <person name="Castelle C.J."/>
            <person name="Singh A."/>
            <person name="Wilkins M.J."/>
            <person name="Williams K.H."/>
            <person name="Banfield J.F."/>
        </authorList>
    </citation>
    <scope>NUCLEOTIDE SEQUENCE [LARGE SCALE GENOMIC DNA]</scope>
</reference>
<comment type="similarity">
    <text evidence="6">Belongs to the NnrD/CARKD family.</text>
</comment>
<dbReference type="PANTHER" id="PTHR12592">
    <property type="entry name" value="ATP-DEPENDENT (S)-NAD(P)H-HYDRATE DEHYDRATASE FAMILY MEMBER"/>
    <property type="match status" value="1"/>
</dbReference>
<comment type="cofactor">
    <cofactor evidence="6">
        <name>Mg(2+)</name>
        <dbReference type="ChEBI" id="CHEBI:18420"/>
    </cofactor>
</comment>
<dbReference type="GO" id="GO:0110051">
    <property type="term" value="P:metabolite repair"/>
    <property type="evidence" value="ECO:0007669"/>
    <property type="project" value="TreeGrafter"/>
</dbReference>
<dbReference type="PANTHER" id="PTHR12592:SF0">
    <property type="entry name" value="ATP-DEPENDENT (S)-NAD(P)H-HYDRATE DEHYDRATASE"/>
    <property type="match status" value="1"/>
</dbReference>
<dbReference type="Proteomes" id="UP000034591">
    <property type="component" value="Unassembled WGS sequence"/>
</dbReference>